<reference evidence="2 4" key="1">
    <citation type="journal article" date="2011" name="Nature">
        <title>The Medicago genome provides insight into the evolution of rhizobial symbioses.</title>
        <authorList>
            <person name="Young N.D."/>
            <person name="Debelle F."/>
            <person name="Oldroyd G.E."/>
            <person name="Geurts R."/>
            <person name="Cannon S.B."/>
            <person name="Udvardi M.K."/>
            <person name="Benedito V.A."/>
            <person name="Mayer K.F."/>
            <person name="Gouzy J."/>
            <person name="Schoof H."/>
            <person name="Van de Peer Y."/>
            <person name="Proost S."/>
            <person name="Cook D.R."/>
            <person name="Meyers B.C."/>
            <person name="Spannagl M."/>
            <person name="Cheung F."/>
            <person name="De Mita S."/>
            <person name="Krishnakumar V."/>
            <person name="Gundlach H."/>
            <person name="Zhou S."/>
            <person name="Mudge J."/>
            <person name="Bharti A.K."/>
            <person name="Murray J.D."/>
            <person name="Naoumkina M.A."/>
            <person name="Rosen B."/>
            <person name="Silverstein K.A."/>
            <person name="Tang H."/>
            <person name="Rombauts S."/>
            <person name="Zhao P.X."/>
            <person name="Zhou P."/>
            <person name="Barbe V."/>
            <person name="Bardou P."/>
            <person name="Bechner M."/>
            <person name="Bellec A."/>
            <person name="Berger A."/>
            <person name="Berges H."/>
            <person name="Bidwell S."/>
            <person name="Bisseling T."/>
            <person name="Choisne N."/>
            <person name="Couloux A."/>
            <person name="Denny R."/>
            <person name="Deshpande S."/>
            <person name="Dai X."/>
            <person name="Doyle J.J."/>
            <person name="Dudez A.M."/>
            <person name="Farmer A.D."/>
            <person name="Fouteau S."/>
            <person name="Franken C."/>
            <person name="Gibelin C."/>
            <person name="Gish J."/>
            <person name="Goldstein S."/>
            <person name="Gonzalez A.J."/>
            <person name="Green P.J."/>
            <person name="Hallab A."/>
            <person name="Hartog M."/>
            <person name="Hua A."/>
            <person name="Humphray S.J."/>
            <person name="Jeong D.H."/>
            <person name="Jing Y."/>
            <person name="Jocker A."/>
            <person name="Kenton S.M."/>
            <person name="Kim D.J."/>
            <person name="Klee K."/>
            <person name="Lai H."/>
            <person name="Lang C."/>
            <person name="Lin S."/>
            <person name="Macmil S.L."/>
            <person name="Magdelenat G."/>
            <person name="Matthews L."/>
            <person name="McCorrison J."/>
            <person name="Monaghan E.L."/>
            <person name="Mun J.H."/>
            <person name="Najar F.Z."/>
            <person name="Nicholson C."/>
            <person name="Noirot C."/>
            <person name="O'Bleness M."/>
            <person name="Paule C.R."/>
            <person name="Poulain J."/>
            <person name="Prion F."/>
            <person name="Qin B."/>
            <person name="Qu C."/>
            <person name="Retzel E.F."/>
            <person name="Riddle C."/>
            <person name="Sallet E."/>
            <person name="Samain S."/>
            <person name="Samson N."/>
            <person name="Sanders I."/>
            <person name="Saurat O."/>
            <person name="Scarpelli C."/>
            <person name="Schiex T."/>
            <person name="Segurens B."/>
            <person name="Severin A.J."/>
            <person name="Sherrier D.J."/>
            <person name="Shi R."/>
            <person name="Sims S."/>
            <person name="Singer S.R."/>
            <person name="Sinharoy S."/>
            <person name="Sterck L."/>
            <person name="Viollet A."/>
            <person name="Wang B.B."/>
            <person name="Wang K."/>
            <person name="Wang M."/>
            <person name="Wang X."/>
            <person name="Warfsmann J."/>
            <person name="Weissenbach J."/>
            <person name="White D.D."/>
            <person name="White J.D."/>
            <person name="Wiley G.B."/>
            <person name="Wincker P."/>
            <person name="Xing Y."/>
            <person name="Yang L."/>
            <person name="Yao Z."/>
            <person name="Ying F."/>
            <person name="Zhai J."/>
            <person name="Zhou L."/>
            <person name="Zuber A."/>
            <person name="Denarie J."/>
            <person name="Dixon R.A."/>
            <person name="May G.D."/>
            <person name="Schwartz D.C."/>
            <person name="Rogers J."/>
            <person name="Quetier F."/>
            <person name="Town C.D."/>
            <person name="Roe B.A."/>
        </authorList>
    </citation>
    <scope>NUCLEOTIDE SEQUENCE [LARGE SCALE GENOMIC DNA]</scope>
    <source>
        <strain evidence="2">A17</strain>
        <strain evidence="3 4">cv. Jemalong A17</strain>
    </source>
</reference>
<dbReference type="PROSITE" id="PS50181">
    <property type="entry name" value="FBOX"/>
    <property type="match status" value="1"/>
</dbReference>
<dbReference type="InterPro" id="IPR001810">
    <property type="entry name" value="F-box_dom"/>
</dbReference>
<dbReference type="PANTHER" id="PTHR32212:SF269">
    <property type="entry name" value="F-BOX_RNI_FBD-LIKE DOMAIN PROTEIN"/>
    <property type="match status" value="1"/>
</dbReference>
<reference evidence="3" key="3">
    <citation type="submission" date="2015-04" db="UniProtKB">
        <authorList>
            <consortium name="EnsemblPlants"/>
        </authorList>
    </citation>
    <scope>IDENTIFICATION</scope>
    <source>
        <strain evidence="3">cv. Jemalong A17</strain>
    </source>
</reference>
<sequence length="464" mass="52704">MSNSEDEIMIPPPPTKKVKLSSECENEDRLSDLPESVILHILSFLNTKDAVQTCVLSPIYKDLWKRLPALTLHNRDFRTFKIFTTFVSKILSLRDSSISLQSLDFQRHNGRFEPQLKKIVNYAISHNVQQLQLCVTCDIAQIPHSLFSFQPLTHLELSIVQRDKHSETEFPNSFSLPALTHLKLSAAQWDRNRKRQFLNSLSLPALTHLMLSGYSNHENLFPDSLDLPALTSLQLEHFTFCVSGNNCAEPFSTFSRLSSLLISDCTVKGKENLRISSVTLVNFTTYNFSEDYYKIELCTPSLCTFTFNGIPYQRIIGSNISSLKHVDIHAEVNSDTEAPPLFLYSWLLEFADIKSLTLTATALQVLYLFPDLLKHKHHSLGKLKSLKVEIDEILYGVRLTLCEFKLKTVKSKKEAARIKKAYASGSEPSPTVPDGIVDFLRQNSPSAEVDFVDCTRKPVRPRHL</sequence>
<dbReference type="InterPro" id="IPR036047">
    <property type="entry name" value="F-box-like_dom_sf"/>
</dbReference>
<organism evidence="2 4">
    <name type="scientific">Medicago truncatula</name>
    <name type="common">Barrel medic</name>
    <name type="synonym">Medicago tribuloides</name>
    <dbReference type="NCBI Taxonomy" id="3880"/>
    <lineage>
        <taxon>Eukaryota</taxon>
        <taxon>Viridiplantae</taxon>
        <taxon>Streptophyta</taxon>
        <taxon>Embryophyta</taxon>
        <taxon>Tracheophyta</taxon>
        <taxon>Spermatophyta</taxon>
        <taxon>Magnoliopsida</taxon>
        <taxon>eudicotyledons</taxon>
        <taxon>Gunneridae</taxon>
        <taxon>Pentapetalae</taxon>
        <taxon>rosids</taxon>
        <taxon>fabids</taxon>
        <taxon>Fabales</taxon>
        <taxon>Fabaceae</taxon>
        <taxon>Papilionoideae</taxon>
        <taxon>50 kb inversion clade</taxon>
        <taxon>NPAAA clade</taxon>
        <taxon>Hologalegina</taxon>
        <taxon>IRL clade</taxon>
        <taxon>Trifolieae</taxon>
        <taxon>Medicago</taxon>
    </lineage>
</organism>
<dbReference type="InterPro" id="IPR053781">
    <property type="entry name" value="F-box_AtFBL13-like"/>
</dbReference>
<evidence type="ECO:0000313" key="4">
    <source>
        <dbReference type="Proteomes" id="UP000002051"/>
    </source>
</evidence>
<dbReference type="Gene3D" id="3.80.10.10">
    <property type="entry name" value="Ribonuclease Inhibitor"/>
    <property type="match status" value="1"/>
</dbReference>
<dbReference type="CDD" id="cd22160">
    <property type="entry name" value="F-box_AtFBL13-like"/>
    <property type="match status" value="1"/>
</dbReference>
<reference evidence="2 4" key="2">
    <citation type="journal article" date="2014" name="BMC Genomics">
        <title>An improved genome release (version Mt4.0) for the model legume Medicago truncatula.</title>
        <authorList>
            <person name="Tang H."/>
            <person name="Krishnakumar V."/>
            <person name="Bidwell S."/>
            <person name="Rosen B."/>
            <person name="Chan A."/>
            <person name="Zhou S."/>
            <person name="Gentzbittel L."/>
            <person name="Childs K.L."/>
            <person name="Yandell M."/>
            <person name="Gundlach H."/>
            <person name="Mayer K.F."/>
            <person name="Schwartz D.C."/>
            <person name="Town C.D."/>
        </authorList>
    </citation>
    <scope>GENOME REANNOTATION</scope>
    <source>
        <strain evidence="2">A17</strain>
        <strain evidence="3 4">cv. Jemalong A17</strain>
    </source>
</reference>
<feature type="domain" description="F-box" evidence="1">
    <location>
        <begin position="27"/>
        <end position="80"/>
    </location>
</feature>
<dbReference type="Pfam" id="PF00646">
    <property type="entry name" value="F-box"/>
    <property type="match status" value="1"/>
</dbReference>
<keyword evidence="4" id="KW-1185">Reference proteome</keyword>
<proteinExistence type="predicted"/>
<dbReference type="SUPFAM" id="SSF52058">
    <property type="entry name" value="L domain-like"/>
    <property type="match status" value="1"/>
</dbReference>
<dbReference type="KEGG" id="mtr:25488976"/>
<dbReference type="Proteomes" id="UP000002051">
    <property type="component" value="Chromosome 3"/>
</dbReference>
<evidence type="ECO:0000259" key="1">
    <source>
        <dbReference type="PROSITE" id="PS50181"/>
    </source>
</evidence>
<dbReference type="EnsemblPlants" id="KEH33862">
    <property type="protein sequence ID" value="KEH33862"/>
    <property type="gene ID" value="MTR_3g052990"/>
</dbReference>
<dbReference type="AlphaFoldDB" id="A0A072UWC8"/>
<dbReference type="OrthoDB" id="1848700at2759"/>
<dbReference type="PANTHER" id="PTHR32212">
    <property type="entry name" value="CYCLIN-LIKE F-BOX"/>
    <property type="match status" value="1"/>
</dbReference>
<evidence type="ECO:0000313" key="2">
    <source>
        <dbReference type="EMBL" id="KEH33862.1"/>
    </source>
</evidence>
<gene>
    <name evidence="3" type="primary">25488976</name>
    <name evidence="2" type="ordered locus">MTR_3g052990</name>
</gene>
<dbReference type="InterPro" id="IPR032675">
    <property type="entry name" value="LRR_dom_sf"/>
</dbReference>
<evidence type="ECO:0000313" key="3">
    <source>
        <dbReference type="EnsemblPlants" id="KEH33862"/>
    </source>
</evidence>
<protein>
    <submittedName>
        <fullName evidence="2">F-box protein, putative</fullName>
    </submittedName>
</protein>
<dbReference type="HOGENOM" id="CLU_010721_2_1_1"/>
<accession>A0A072UWC8</accession>
<name>A0A072UWC8_MEDTR</name>
<dbReference type="SUPFAM" id="SSF81383">
    <property type="entry name" value="F-box domain"/>
    <property type="match status" value="1"/>
</dbReference>
<dbReference type="EMBL" id="CM001219">
    <property type="protein sequence ID" value="KEH33862.1"/>
    <property type="molecule type" value="Genomic_DNA"/>
</dbReference>